<gene>
    <name evidence="1" type="ORF">EGYM00163_LOCUS43723</name>
</gene>
<name>A0A7S4GCM9_9EUGL</name>
<sequence>MTTFAAPCHRHPVAVGGVWQCDGHRLIDEQYAALASVLVLSCVPLDPFVSKEPCGQFAFTFLKQTQVWSVWMFGCGPNRMFVRKPSVHGFLHVLHSAMLCIISRPPQDVDRTLQGCCHAAYSNNRNRVGQAASLGPGSCNVVNGL</sequence>
<accession>A0A7S4GCM9</accession>
<dbReference type="EMBL" id="HBJA01126972">
    <property type="protein sequence ID" value="CAE0832438.1"/>
    <property type="molecule type" value="Transcribed_RNA"/>
</dbReference>
<evidence type="ECO:0000313" key="1">
    <source>
        <dbReference type="EMBL" id="CAE0832438.1"/>
    </source>
</evidence>
<protein>
    <submittedName>
        <fullName evidence="1">Uncharacterized protein</fullName>
    </submittedName>
</protein>
<organism evidence="1">
    <name type="scientific">Eutreptiella gymnastica</name>
    <dbReference type="NCBI Taxonomy" id="73025"/>
    <lineage>
        <taxon>Eukaryota</taxon>
        <taxon>Discoba</taxon>
        <taxon>Euglenozoa</taxon>
        <taxon>Euglenida</taxon>
        <taxon>Spirocuta</taxon>
        <taxon>Euglenophyceae</taxon>
        <taxon>Eutreptiales</taxon>
        <taxon>Eutreptiaceae</taxon>
        <taxon>Eutreptiella</taxon>
    </lineage>
</organism>
<dbReference type="AlphaFoldDB" id="A0A7S4GCM9"/>
<reference evidence="1" key="1">
    <citation type="submission" date="2021-01" db="EMBL/GenBank/DDBJ databases">
        <authorList>
            <person name="Corre E."/>
            <person name="Pelletier E."/>
            <person name="Niang G."/>
            <person name="Scheremetjew M."/>
            <person name="Finn R."/>
            <person name="Kale V."/>
            <person name="Holt S."/>
            <person name="Cochrane G."/>
            <person name="Meng A."/>
            <person name="Brown T."/>
            <person name="Cohen L."/>
        </authorList>
    </citation>
    <scope>NUCLEOTIDE SEQUENCE</scope>
    <source>
        <strain evidence="1">CCMP1594</strain>
    </source>
</reference>
<proteinExistence type="predicted"/>